<name>A0A540LA53_MALBA</name>
<sequence>MAKGGKLTKLKSVLKKWNSFSKQNNRRSLNSVVSAADEDYSTDGIISRDLRHVYMGKSRRCYLVASDVVNHPFLKKMADRSDHDTINIACKVVLFEHLLWMLENVDPQLELMDELVEFYAR</sequence>
<keyword evidence="3" id="KW-1185">Reference proteome</keyword>
<protein>
    <submittedName>
        <fullName evidence="2">Uncharacterized protein</fullName>
    </submittedName>
</protein>
<dbReference type="AlphaFoldDB" id="A0A540LA53"/>
<dbReference type="GO" id="GO:0009733">
    <property type="term" value="P:response to auxin"/>
    <property type="evidence" value="ECO:0007669"/>
    <property type="project" value="InterPro"/>
</dbReference>
<dbReference type="PANTHER" id="PTHR35296:SF8">
    <property type="entry name" value="SMALL AUXIN-UP RNA-RELATED"/>
    <property type="match status" value="1"/>
</dbReference>
<accession>A0A540LA53</accession>
<dbReference type="Pfam" id="PF02519">
    <property type="entry name" value="Auxin_inducible"/>
    <property type="match status" value="1"/>
</dbReference>
<organism evidence="2 3">
    <name type="scientific">Malus baccata</name>
    <name type="common">Siberian crab apple</name>
    <name type="synonym">Pyrus baccata</name>
    <dbReference type="NCBI Taxonomy" id="106549"/>
    <lineage>
        <taxon>Eukaryota</taxon>
        <taxon>Viridiplantae</taxon>
        <taxon>Streptophyta</taxon>
        <taxon>Embryophyta</taxon>
        <taxon>Tracheophyta</taxon>
        <taxon>Spermatophyta</taxon>
        <taxon>Magnoliopsida</taxon>
        <taxon>eudicotyledons</taxon>
        <taxon>Gunneridae</taxon>
        <taxon>Pentapetalae</taxon>
        <taxon>rosids</taxon>
        <taxon>fabids</taxon>
        <taxon>Rosales</taxon>
        <taxon>Rosaceae</taxon>
        <taxon>Amygdaloideae</taxon>
        <taxon>Maleae</taxon>
        <taxon>Malus</taxon>
    </lineage>
</organism>
<dbReference type="InterPro" id="IPR003676">
    <property type="entry name" value="SAUR_fam"/>
</dbReference>
<reference evidence="2 3" key="1">
    <citation type="journal article" date="2019" name="G3 (Bethesda)">
        <title>Sequencing of a Wild Apple (Malus baccata) Genome Unravels the Differences Between Cultivated and Wild Apple Species Regarding Disease Resistance and Cold Tolerance.</title>
        <authorList>
            <person name="Chen X."/>
        </authorList>
    </citation>
    <scope>NUCLEOTIDE SEQUENCE [LARGE SCALE GENOMIC DNA]</scope>
    <source>
        <strain evidence="3">cv. Shandingzi</strain>
        <tissue evidence="2">Leaves</tissue>
    </source>
</reference>
<dbReference type="PANTHER" id="PTHR35296">
    <property type="entry name" value="EXPRESSED PROTEIN"/>
    <property type="match status" value="1"/>
</dbReference>
<dbReference type="EMBL" id="VIEB01000681">
    <property type="protein sequence ID" value="TQD83357.1"/>
    <property type="molecule type" value="Genomic_DNA"/>
</dbReference>
<evidence type="ECO:0000313" key="3">
    <source>
        <dbReference type="Proteomes" id="UP000315295"/>
    </source>
</evidence>
<comment type="similarity">
    <text evidence="1">Belongs to the ARG7 family.</text>
</comment>
<evidence type="ECO:0000313" key="2">
    <source>
        <dbReference type="EMBL" id="TQD83357.1"/>
    </source>
</evidence>
<proteinExistence type="inferred from homology"/>
<comment type="caution">
    <text evidence="2">The sequence shown here is derived from an EMBL/GenBank/DDBJ whole genome shotgun (WGS) entry which is preliminary data.</text>
</comment>
<gene>
    <name evidence="2" type="ORF">C1H46_031067</name>
</gene>
<dbReference type="Proteomes" id="UP000315295">
    <property type="component" value="Unassembled WGS sequence"/>
</dbReference>
<evidence type="ECO:0000256" key="1">
    <source>
        <dbReference type="ARBA" id="ARBA00006974"/>
    </source>
</evidence>
<dbReference type="STRING" id="106549.A0A540LA53"/>